<dbReference type="InterPro" id="IPR050820">
    <property type="entry name" value="MFS_Sugar_Transporter"/>
</dbReference>
<dbReference type="InterPro" id="IPR005829">
    <property type="entry name" value="Sugar_transporter_CS"/>
</dbReference>
<dbReference type="eggNOG" id="KOG0254">
    <property type="taxonomic scope" value="Eukaryota"/>
</dbReference>
<feature type="transmembrane region" description="Helical" evidence="8">
    <location>
        <begin position="429"/>
        <end position="448"/>
    </location>
</feature>
<evidence type="ECO:0000256" key="7">
    <source>
        <dbReference type="RuleBase" id="RU003346"/>
    </source>
</evidence>
<accession>A0A0D3K6E0</accession>
<dbReference type="SUPFAM" id="SSF103473">
    <property type="entry name" value="MFS general substrate transporter"/>
    <property type="match status" value="1"/>
</dbReference>
<evidence type="ECO:0000256" key="8">
    <source>
        <dbReference type="SAM" id="Phobius"/>
    </source>
</evidence>
<dbReference type="GO" id="GO:0022857">
    <property type="term" value="F:transmembrane transporter activity"/>
    <property type="evidence" value="ECO:0007669"/>
    <property type="project" value="InterPro"/>
</dbReference>
<dbReference type="STRING" id="2903.R1EXJ7"/>
<reference evidence="11" key="1">
    <citation type="journal article" date="2013" name="Nature">
        <title>Pan genome of the phytoplankton Emiliania underpins its global distribution.</title>
        <authorList>
            <person name="Read B.A."/>
            <person name="Kegel J."/>
            <person name="Klute M.J."/>
            <person name="Kuo A."/>
            <person name="Lefebvre S.C."/>
            <person name="Maumus F."/>
            <person name="Mayer C."/>
            <person name="Miller J."/>
            <person name="Monier A."/>
            <person name="Salamov A."/>
            <person name="Young J."/>
            <person name="Aguilar M."/>
            <person name="Claverie J.M."/>
            <person name="Frickenhaus S."/>
            <person name="Gonzalez K."/>
            <person name="Herman E.K."/>
            <person name="Lin Y.C."/>
            <person name="Napier J."/>
            <person name="Ogata H."/>
            <person name="Sarno A.F."/>
            <person name="Shmutz J."/>
            <person name="Schroeder D."/>
            <person name="de Vargas C."/>
            <person name="Verret F."/>
            <person name="von Dassow P."/>
            <person name="Valentin K."/>
            <person name="Van de Peer Y."/>
            <person name="Wheeler G."/>
            <person name="Dacks J.B."/>
            <person name="Delwiche C.F."/>
            <person name="Dyhrman S.T."/>
            <person name="Glockner G."/>
            <person name="John U."/>
            <person name="Richards T."/>
            <person name="Worden A.Z."/>
            <person name="Zhang X."/>
            <person name="Grigoriev I.V."/>
            <person name="Allen A.E."/>
            <person name="Bidle K."/>
            <person name="Borodovsky M."/>
            <person name="Bowler C."/>
            <person name="Brownlee C."/>
            <person name="Cock J.M."/>
            <person name="Elias M."/>
            <person name="Gladyshev V.N."/>
            <person name="Groth M."/>
            <person name="Guda C."/>
            <person name="Hadaegh A."/>
            <person name="Iglesias-Rodriguez M.D."/>
            <person name="Jenkins J."/>
            <person name="Jones B.M."/>
            <person name="Lawson T."/>
            <person name="Leese F."/>
            <person name="Lindquist E."/>
            <person name="Lobanov A."/>
            <person name="Lomsadze A."/>
            <person name="Malik S.B."/>
            <person name="Marsh M.E."/>
            <person name="Mackinder L."/>
            <person name="Mock T."/>
            <person name="Mueller-Roeber B."/>
            <person name="Pagarete A."/>
            <person name="Parker M."/>
            <person name="Probert I."/>
            <person name="Quesneville H."/>
            <person name="Raines C."/>
            <person name="Rensing S.A."/>
            <person name="Riano-Pachon D.M."/>
            <person name="Richier S."/>
            <person name="Rokitta S."/>
            <person name="Shiraiwa Y."/>
            <person name="Soanes D.M."/>
            <person name="van der Giezen M."/>
            <person name="Wahlund T.M."/>
            <person name="Williams B."/>
            <person name="Wilson W."/>
            <person name="Wolfe G."/>
            <person name="Wurch L.L."/>
        </authorList>
    </citation>
    <scope>NUCLEOTIDE SEQUENCE</scope>
</reference>
<dbReference type="PRINTS" id="PR00171">
    <property type="entry name" value="SUGRTRNSPORT"/>
</dbReference>
<evidence type="ECO:0000259" key="9">
    <source>
        <dbReference type="PROSITE" id="PS50850"/>
    </source>
</evidence>
<evidence type="ECO:0000256" key="1">
    <source>
        <dbReference type="ARBA" id="ARBA00004141"/>
    </source>
</evidence>
<feature type="domain" description="Major facilitator superfamily (MFS) profile" evidence="9">
    <location>
        <begin position="22"/>
        <end position="490"/>
    </location>
</feature>
<evidence type="ECO:0000256" key="3">
    <source>
        <dbReference type="ARBA" id="ARBA00022448"/>
    </source>
</evidence>
<feature type="transmembrane region" description="Helical" evidence="8">
    <location>
        <begin position="468"/>
        <end position="486"/>
    </location>
</feature>
<feature type="transmembrane region" description="Helical" evidence="8">
    <location>
        <begin position="159"/>
        <end position="180"/>
    </location>
</feature>
<dbReference type="HOGENOM" id="CLU_001265_30_5_1"/>
<dbReference type="Pfam" id="PF00083">
    <property type="entry name" value="Sugar_tr"/>
    <property type="match status" value="1"/>
</dbReference>
<keyword evidence="5 8" id="KW-1133">Transmembrane helix</keyword>
<dbReference type="GeneID" id="17276599"/>
<feature type="transmembrane region" description="Helical" evidence="8">
    <location>
        <begin position="91"/>
        <end position="109"/>
    </location>
</feature>
<keyword evidence="4 8" id="KW-0812">Transmembrane</keyword>
<feature type="transmembrane region" description="Helical" evidence="8">
    <location>
        <begin position="115"/>
        <end position="139"/>
    </location>
</feature>
<evidence type="ECO:0000256" key="4">
    <source>
        <dbReference type="ARBA" id="ARBA00022692"/>
    </source>
</evidence>
<feature type="transmembrane region" description="Helical" evidence="8">
    <location>
        <begin position="393"/>
        <end position="417"/>
    </location>
</feature>
<dbReference type="PANTHER" id="PTHR48023:SF4">
    <property type="entry name" value="D-XYLOSE-PROTON SYMPORTER-LIKE 2"/>
    <property type="match status" value="1"/>
</dbReference>
<dbReference type="PANTHER" id="PTHR48023">
    <property type="entry name" value="D-XYLOSE-PROTON SYMPORTER-LIKE 2"/>
    <property type="match status" value="1"/>
</dbReference>
<dbReference type="Proteomes" id="UP000013827">
    <property type="component" value="Unassembled WGS sequence"/>
</dbReference>
<evidence type="ECO:0000313" key="11">
    <source>
        <dbReference type="Proteomes" id="UP000013827"/>
    </source>
</evidence>
<proteinExistence type="inferred from homology"/>
<feature type="transmembrane region" description="Helical" evidence="8">
    <location>
        <begin position="58"/>
        <end position="79"/>
    </location>
</feature>
<dbReference type="KEGG" id="ehx:EMIHUDRAFT_232111"/>
<dbReference type="InterPro" id="IPR003663">
    <property type="entry name" value="Sugar/inositol_transpt"/>
</dbReference>
<feature type="transmembrane region" description="Helical" evidence="8">
    <location>
        <begin position="352"/>
        <end position="373"/>
    </location>
</feature>
<comment type="subcellular location">
    <subcellularLocation>
        <location evidence="1">Membrane</location>
        <topology evidence="1">Multi-pass membrane protein</topology>
    </subcellularLocation>
</comment>
<name>A0A0D3K6E0_EMIH1</name>
<keyword evidence="3 7" id="KW-0813">Transport</keyword>
<sequence>MDDSALLERQHGKASLAFVYLAFLFPAMAGFLFGYDIGSTSGAVRSLRLLVGFEAKGMWTSAITSASLMGATLGSVLAFWVGEPLGRRRELLVGSSLYLFGSLLCVAAPESGAAYGAVFAGRWLYGLGVAFSMHAAPVYISEMAPSAVRGMLVGGKEGFIVGGILAGFAAAAVGEAALPATSVFRGVWALPVPISLVIFGGMWLMPPSPRWLLLRAASSSARQDLEGSPVLDPGGRSAALAALSRFRRGSSPSAVEAELAAIEATLAEVSVARAGSWAEMLTSRRALLAGLGLISLQQLTGQPSVLYYQDAIFRDAGFGDFASKAGVLVGVAKLAATVCSVAAVDRFGRRPLLFAGIGMMAMALLLLAVGFQFKVPGEAPGEYVLPPGAWPPVVVFALMLYVCGYQVGFGPIAWLIISEVFPIKTRTRALSMAVTVNFGFNLLVTFLLSPLQTALDALSPGKGSSYLFAIYAALCLVSSTFVHACVPETKGKSLEQIEAMLR</sequence>
<dbReference type="NCBIfam" id="TIGR00879">
    <property type="entry name" value="SP"/>
    <property type="match status" value="1"/>
</dbReference>
<keyword evidence="6 8" id="KW-0472">Membrane</keyword>
<dbReference type="PROSITE" id="PS00216">
    <property type="entry name" value="SUGAR_TRANSPORT_1"/>
    <property type="match status" value="1"/>
</dbReference>
<dbReference type="PaxDb" id="2903-EOD31325"/>
<dbReference type="InterPro" id="IPR020846">
    <property type="entry name" value="MFS_dom"/>
</dbReference>
<dbReference type="InterPro" id="IPR036259">
    <property type="entry name" value="MFS_trans_sf"/>
</dbReference>
<dbReference type="PROSITE" id="PS50850">
    <property type="entry name" value="MFS"/>
    <property type="match status" value="1"/>
</dbReference>
<dbReference type="GO" id="GO:1904659">
    <property type="term" value="P:D-glucose transmembrane transport"/>
    <property type="evidence" value="ECO:0007669"/>
    <property type="project" value="TreeGrafter"/>
</dbReference>
<dbReference type="EnsemblProtists" id="EOD31325">
    <property type="protein sequence ID" value="EOD31325"/>
    <property type="gene ID" value="EMIHUDRAFT_232111"/>
</dbReference>
<feature type="transmembrane region" description="Helical" evidence="8">
    <location>
        <begin position="16"/>
        <end position="38"/>
    </location>
</feature>
<dbReference type="OMA" id="HMGEYDP"/>
<dbReference type="GO" id="GO:0016020">
    <property type="term" value="C:membrane"/>
    <property type="evidence" value="ECO:0007669"/>
    <property type="project" value="UniProtKB-SubCell"/>
</dbReference>
<evidence type="ECO:0000313" key="10">
    <source>
        <dbReference type="EnsemblProtists" id="EOD31325"/>
    </source>
</evidence>
<protein>
    <recommendedName>
        <fullName evidence="9">Major facilitator superfamily (MFS) profile domain-containing protein</fullName>
    </recommendedName>
</protein>
<comment type="similarity">
    <text evidence="2 7">Belongs to the major facilitator superfamily. Sugar transporter (TC 2.A.1.1) family.</text>
</comment>
<dbReference type="Gene3D" id="1.20.1250.20">
    <property type="entry name" value="MFS general substrate transporter like domains"/>
    <property type="match status" value="1"/>
</dbReference>
<dbReference type="AlphaFoldDB" id="A0A0D3K6E0"/>
<evidence type="ECO:0000256" key="5">
    <source>
        <dbReference type="ARBA" id="ARBA00022989"/>
    </source>
</evidence>
<organism evidence="10 11">
    <name type="scientific">Emiliania huxleyi (strain CCMP1516)</name>
    <dbReference type="NCBI Taxonomy" id="280463"/>
    <lineage>
        <taxon>Eukaryota</taxon>
        <taxon>Haptista</taxon>
        <taxon>Haptophyta</taxon>
        <taxon>Prymnesiophyceae</taxon>
        <taxon>Isochrysidales</taxon>
        <taxon>Noelaerhabdaceae</taxon>
        <taxon>Emiliania</taxon>
    </lineage>
</organism>
<dbReference type="RefSeq" id="XP_005783754.1">
    <property type="nucleotide sequence ID" value="XM_005783697.1"/>
</dbReference>
<evidence type="ECO:0000256" key="6">
    <source>
        <dbReference type="ARBA" id="ARBA00023136"/>
    </source>
</evidence>
<feature type="transmembrane region" description="Helical" evidence="8">
    <location>
        <begin position="186"/>
        <end position="205"/>
    </location>
</feature>
<dbReference type="InterPro" id="IPR005828">
    <property type="entry name" value="MFS_sugar_transport-like"/>
</dbReference>
<reference evidence="10" key="2">
    <citation type="submission" date="2024-10" db="UniProtKB">
        <authorList>
            <consortium name="EnsemblProtists"/>
        </authorList>
    </citation>
    <scope>IDENTIFICATION</scope>
</reference>
<keyword evidence="11" id="KW-1185">Reference proteome</keyword>
<evidence type="ECO:0000256" key="2">
    <source>
        <dbReference type="ARBA" id="ARBA00010992"/>
    </source>
</evidence>